<accession>A0ABM7WXI3</accession>
<dbReference type="EMBL" id="AP025591">
    <property type="protein sequence ID" value="BDG04190.1"/>
    <property type="molecule type" value="Genomic_DNA"/>
</dbReference>
<evidence type="ECO:0000313" key="8">
    <source>
        <dbReference type="EMBL" id="BDG04190.1"/>
    </source>
</evidence>
<keyword evidence="5" id="KW-0472">Membrane</keyword>
<evidence type="ECO:0000256" key="5">
    <source>
        <dbReference type="SAM" id="Phobius"/>
    </source>
</evidence>
<comment type="similarity">
    <text evidence="2">Belongs to the methyl-accepting chemotaxis (MCP) protein family.</text>
</comment>
<dbReference type="SMART" id="SM00283">
    <property type="entry name" value="MA"/>
    <property type="match status" value="1"/>
</dbReference>
<keyword evidence="1" id="KW-0145">Chemotaxis</keyword>
<sequence>MNARTTIGSKLLLSSATMVVALIAIGAVAYAGVRRVVARLDDVAQVQFATQRAISRTIEGTGQVARGMNGVKIPGVSKALRGIFLNHIAQGVAKVDEGRAAFEALPLDPALRDLHGQIAEPWRAWKTAALELADAHREWDRLLESGLAADDPAVRAAAEHADAVGRRAATLVQPVENPVLALQEHVARQVASAQSDARADADRTLALVLAVAIAGTVLAALAAVLLRGSILKPLHEAIALAEKVAQGDLRERVQVTRGDEAGKLQAAMRDMVERLSQVIGDVRSGGDSLRAAAVQVAATAQALSQGTGQQAASVEETTASLEEMNASITQNAANSQQTEGIAAQAARTAEESGNAVAQSVGAMRSIAERISIVEEIAYQTNLLALNAAIEAARAGEHGKGFAVVATEVRKLAERAQRSAKEIGELAGSSMQVAERSGKLLVELVPSIRKTADLVQEVSAASREQSTGVAQVSKAMSAVDDVTQRNAGAAEELSSTAEQMSAQVEALQAVIGFFQVAGSGGGAAPRPFAAAPLPAAGRPAAVVKELPAGTGRRRANGTADGEFRAF</sequence>
<dbReference type="PANTHER" id="PTHR43531:SF11">
    <property type="entry name" value="METHYL-ACCEPTING CHEMOTAXIS PROTEIN 3"/>
    <property type="match status" value="1"/>
</dbReference>
<keyword evidence="9" id="KW-1185">Reference proteome</keyword>
<dbReference type="Gene3D" id="1.10.287.950">
    <property type="entry name" value="Methyl-accepting chemotaxis protein"/>
    <property type="match status" value="1"/>
</dbReference>
<protein>
    <recommendedName>
        <fullName evidence="10">Methyl-accepting chemotaxis sensory transducer</fullName>
    </recommendedName>
</protein>
<evidence type="ECO:0000313" key="9">
    <source>
        <dbReference type="Proteomes" id="UP001162891"/>
    </source>
</evidence>
<dbReference type="PANTHER" id="PTHR43531">
    <property type="entry name" value="PROTEIN ICFG"/>
    <property type="match status" value="1"/>
</dbReference>
<reference evidence="9" key="1">
    <citation type="journal article" date="2022" name="Int. J. Syst. Evol. Microbiol.">
        <title>Anaeromyxobacter oryzae sp. nov., Anaeromyxobacter diazotrophicus sp. nov. and Anaeromyxobacter paludicola sp. nov., isolated from paddy soils.</title>
        <authorList>
            <person name="Itoh H."/>
            <person name="Xu Z."/>
            <person name="Mise K."/>
            <person name="Masuda Y."/>
            <person name="Ushijima N."/>
            <person name="Hayakawa C."/>
            <person name="Shiratori Y."/>
            <person name="Senoo K."/>
        </authorList>
    </citation>
    <scope>NUCLEOTIDE SEQUENCE [LARGE SCALE GENOMIC DNA]</scope>
    <source>
        <strain evidence="9">Red232</strain>
    </source>
</reference>
<evidence type="ECO:0000256" key="4">
    <source>
        <dbReference type="SAM" id="MobiDB-lite"/>
    </source>
</evidence>
<organism evidence="8 9">
    <name type="scientific">Anaeromyxobacter oryzae</name>
    <dbReference type="NCBI Taxonomy" id="2918170"/>
    <lineage>
        <taxon>Bacteria</taxon>
        <taxon>Pseudomonadati</taxon>
        <taxon>Myxococcota</taxon>
        <taxon>Myxococcia</taxon>
        <taxon>Myxococcales</taxon>
        <taxon>Cystobacterineae</taxon>
        <taxon>Anaeromyxobacteraceae</taxon>
        <taxon>Anaeromyxobacter</taxon>
    </lineage>
</organism>
<feature type="transmembrane region" description="Helical" evidence="5">
    <location>
        <begin position="205"/>
        <end position="226"/>
    </location>
</feature>
<dbReference type="Proteomes" id="UP001162891">
    <property type="component" value="Chromosome"/>
</dbReference>
<dbReference type="Pfam" id="PF00672">
    <property type="entry name" value="HAMP"/>
    <property type="match status" value="1"/>
</dbReference>
<evidence type="ECO:0000259" key="7">
    <source>
        <dbReference type="PROSITE" id="PS50885"/>
    </source>
</evidence>
<keyword evidence="3" id="KW-0807">Transducer</keyword>
<dbReference type="PROSITE" id="PS50885">
    <property type="entry name" value="HAMP"/>
    <property type="match status" value="1"/>
</dbReference>
<gene>
    <name evidence="8" type="ORF">AMOR_31860</name>
</gene>
<keyword evidence="5" id="KW-0812">Transmembrane</keyword>
<dbReference type="InterPro" id="IPR004090">
    <property type="entry name" value="Chemotax_Me-accpt_rcpt"/>
</dbReference>
<evidence type="ECO:0000259" key="6">
    <source>
        <dbReference type="PROSITE" id="PS50111"/>
    </source>
</evidence>
<dbReference type="SUPFAM" id="SSF58104">
    <property type="entry name" value="Methyl-accepting chemotaxis protein (MCP) signaling domain"/>
    <property type="match status" value="1"/>
</dbReference>
<evidence type="ECO:0000256" key="3">
    <source>
        <dbReference type="PROSITE-ProRule" id="PRU00284"/>
    </source>
</evidence>
<dbReference type="InterPro" id="IPR003660">
    <property type="entry name" value="HAMP_dom"/>
</dbReference>
<feature type="domain" description="HAMP" evidence="7">
    <location>
        <begin position="228"/>
        <end position="280"/>
    </location>
</feature>
<dbReference type="PRINTS" id="PR00260">
    <property type="entry name" value="CHEMTRNSDUCR"/>
</dbReference>
<dbReference type="Pfam" id="PF00015">
    <property type="entry name" value="MCPsignal"/>
    <property type="match status" value="1"/>
</dbReference>
<evidence type="ECO:0000256" key="1">
    <source>
        <dbReference type="ARBA" id="ARBA00022500"/>
    </source>
</evidence>
<evidence type="ECO:0000256" key="2">
    <source>
        <dbReference type="ARBA" id="ARBA00029447"/>
    </source>
</evidence>
<evidence type="ECO:0008006" key="10">
    <source>
        <dbReference type="Google" id="ProtNLM"/>
    </source>
</evidence>
<name>A0ABM7WXI3_9BACT</name>
<dbReference type="PROSITE" id="PS50111">
    <property type="entry name" value="CHEMOTAXIS_TRANSDUC_2"/>
    <property type="match status" value="1"/>
</dbReference>
<dbReference type="SMART" id="SM00304">
    <property type="entry name" value="HAMP"/>
    <property type="match status" value="1"/>
</dbReference>
<dbReference type="CDD" id="cd06225">
    <property type="entry name" value="HAMP"/>
    <property type="match status" value="1"/>
</dbReference>
<feature type="domain" description="Methyl-accepting transducer" evidence="6">
    <location>
        <begin position="285"/>
        <end position="500"/>
    </location>
</feature>
<proteinExistence type="inferred from homology"/>
<feature type="transmembrane region" description="Helical" evidence="5">
    <location>
        <begin position="12"/>
        <end position="33"/>
    </location>
</feature>
<keyword evidence="5" id="KW-1133">Transmembrane helix</keyword>
<feature type="region of interest" description="Disordered" evidence="4">
    <location>
        <begin position="545"/>
        <end position="565"/>
    </location>
</feature>
<dbReference type="InterPro" id="IPR051310">
    <property type="entry name" value="MCP_chemotaxis"/>
</dbReference>
<dbReference type="RefSeq" id="WP_248352558.1">
    <property type="nucleotide sequence ID" value="NZ_AP025591.1"/>
</dbReference>
<dbReference type="InterPro" id="IPR004089">
    <property type="entry name" value="MCPsignal_dom"/>
</dbReference>